<dbReference type="AlphaFoldDB" id="X1EJU2"/>
<protein>
    <submittedName>
        <fullName evidence="1">Uncharacterized protein</fullName>
    </submittedName>
</protein>
<evidence type="ECO:0000313" key="1">
    <source>
        <dbReference type="EMBL" id="GAH32882.1"/>
    </source>
</evidence>
<accession>X1EJU2</accession>
<organism evidence="1">
    <name type="scientific">marine sediment metagenome</name>
    <dbReference type="NCBI Taxonomy" id="412755"/>
    <lineage>
        <taxon>unclassified sequences</taxon>
        <taxon>metagenomes</taxon>
        <taxon>ecological metagenomes</taxon>
    </lineage>
</organism>
<dbReference type="EMBL" id="BARU01011745">
    <property type="protein sequence ID" value="GAH32882.1"/>
    <property type="molecule type" value="Genomic_DNA"/>
</dbReference>
<sequence length="85" mass="9226">QLVKADSGNFMEDFTTIDYMDPSSTTVSGWGSGIINLPSKNPTLIGSCDTLDSAYGVYGGIKIYSDKSRFFNLELSFLVLGIMTI</sequence>
<comment type="caution">
    <text evidence="1">The sequence shown here is derived from an EMBL/GenBank/DDBJ whole genome shotgun (WGS) entry which is preliminary data.</text>
</comment>
<name>X1EJU2_9ZZZZ</name>
<reference evidence="1" key="1">
    <citation type="journal article" date="2014" name="Front. Microbiol.">
        <title>High frequency of phylogenetically diverse reductive dehalogenase-homologous genes in deep subseafloor sedimentary metagenomes.</title>
        <authorList>
            <person name="Kawai M."/>
            <person name="Futagami T."/>
            <person name="Toyoda A."/>
            <person name="Takaki Y."/>
            <person name="Nishi S."/>
            <person name="Hori S."/>
            <person name="Arai W."/>
            <person name="Tsubouchi T."/>
            <person name="Morono Y."/>
            <person name="Uchiyama I."/>
            <person name="Ito T."/>
            <person name="Fujiyama A."/>
            <person name="Inagaki F."/>
            <person name="Takami H."/>
        </authorList>
    </citation>
    <scope>NUCLEOTIDE SEQUENCE</scope>
    <source>
        <strain evidence="1">Expedition CK06-06</strain>
    </source>
</reference>
<feature type="non-terminal residue" evidence="1">
    <location>
        <position position="1"/>
    </location>
</feature>
<gene>
    <name evidence="1" type="ORF">S03H2_21944</name>
</gene>
<proteinExistence type="predicted"/>